<gene>
    <name evidence="7" type="ORF">CEURO_LOCUS6464</name>
</gene>
<dbReference type="GO" id="GO:0003677">
    <property type="term" value="F:DNA binding"/>
    <property type="evidence" value="ECO:0007669"/>
    <property type="project" value="InterPro"/>
</dbReference>
<sequence>MEVSHHIICPRIQAKLEKEKEEAANCAAMPSSLMVFQVNHRMDSMTVDLISKTCTCRKWELIGVPCCHFVACMFFLHHAPEDYVDKYYKKETYMKIYSGCIPPCPGERHWPRKEAELDPPPIKIGPGRPRKNRKKDPHEDPKKPSKLTKHGLQMSCSICKSTQHNKRKCPDKDKSTTSSVSNEPKRPMGRPRKNAQPSTEAASQTEYTNATAQPSQIGRGGMLIMRGRGRGRSKGRANEVPHGFGVFVDGQGNNILNSPGQVGGPRLLSGDGYAPSSNSSAPV</sequence>
<dbReference type="AlphaFoldDB" id="A0A9P0YW73"/>
<reference evidence="7" key="1">
    <citation type="submission" date="2022-07" db="EMBL/GenBank/DDBJ databases">
        <authorList>
            <person name="Macas J."/>
            <person name="Novak P."/>
            <person name="Neumann P."/>
        </authorList>
    </citation>
    <scope>NUCLEOTIDE SEQUENCE</scope>
</reference>
<dbReference type="PROSITE" id="PS50966">
    <property type="entry name" value="ZF_SWIM"/>
    <property type="match status" value="1"/>
</dbReference>
<name>A0A9P0YW73_CUSEU</name>
<dbReference type="PANTHER" id="PTHR31973:SF197">
    <property type="entry name" value="SWIM-TYPE DOMAIN-CONTAINING PROTEIN"/>
    <property type="match status" value="1"/>
</dbReference>
<evidence type="ECO:0000256" key="5">
    <source>
        <dbReference type="SAM" id="MobiDB-lite"/>
    </source>
</evidence>
<dbReference type="PANTHER" id="PTHR31973">
    <property type="entry name" value="POLYPROTEIN, PUTATIVE-RELATED"/>
    <property type="match status" value="1"/>
</dbReference>
<dbReference type="GO" id="GO:0008270">
    <property type="term" value="F:zinc ion binding"/>
    <property type="evidence" value="ECO:0007669"/>
    <property type="project" value="UniProtKB-KW"/>
</dbReference>
<dbReference type="InterPro" id="IPR007527">
    <property type="entry name" value="Znf_SWIM"/>
</dbReference>
<keyword evidence="1" id="KW-0479">Metal-binding</keyword>
<feature type="region of interest" description="Disordered" evidence="5">
    <location>
        <begin position="111"/>
        <end position="151"/>
    </location>
</feature>
<protein>
    <recommendedName>
        <fullName evidence="6">SWIM-type domain-containing protein</fullName>
    </recommendedName>
</protein>
<evidence type="ECO:0000256" key="4">
    <source>
        <dbReference type="PROSITE-ProRule" id="PRU00325"/>
    </source>
</evidence>
<evidence type="ECO:0000256" key="1">
    <source>
        <dbReference type="ARBA" id="ARBA00022723"/>
    </source>
</evidence>
<evidence type="ECO:0000256" key="2">
    <source>
        <dbReference type="ARBA" id="ARBA00022771"/>
    </source>
</evidence>
<evidence type="ECO:0000313" key="7">
    <source>
        <dbReference type="EMBL" id="CAH9077831.1"/>
    </source>
</evidence>
<evidence type="ECO:0000313" key="8">
    <source>
        <dbReference type="Proteomes" id="UP001152484"/>
    </source>
</evidence>
<proteinExistence type="predicted"/>
<evidence type="ECO:0000256" key="3">
    <source>
        <dbReference type="ARBA" id="ARBA00022833"/>
    </source>
</evidence>
<dbReference type="SMART" id="SM00575">
    <property type="entry name" value="ZnF_PMZ"/>
    <property type="match status" value="1"/>
</dbReference>
<keyword evidence="8" id="KW-1185">Reference proteome</keyword>
<keyword evidence="3" id="KW-0862">Zinc</keyword>
<feature type="region of interest" description="Disordered" evidence="5">
    <location>
        <begin position="163"/>
        <end position="283"/>
    </location>
</feature>
<feature type="compositionally biased region" description="Polar residues" evidence="5">
    <location>
        <begin position="251"/>
        <end position="260"/>
    </location>
</feature>
<feature type="domain" description="SWIM-type" evidence="6">
    <location>
        <begin position="36"/>
        <end position="77"/>
    </location>
</feature>
<dbReference type="InterPro" id="IPR006564">
    <property type="entry name" value="Znf_PMZ"/>
</dbReference>
<comment type="caution">
    <text evidence="7">The sequence shown here is derived from an EMBL/GenBank/DDBJ whole genome shotgun (WGS) entry which is preliminary data.</text>
</comment>
<dbReference type="InterPro" id="IPR017956">
    <property type="entry name" value="AT_hook_DNA-bd_motif"/>
</dbReference>
<dbReference type="PRINTS" id="PR00929">
    <property type="entry name" value="ATHOOK"/>
</dbReference>
<dbReference type="Proteomes" id="UP001152484">
    <property type="component" value="Unassembled WGS sequence"/>
</dbReference>
<dbReference type="OrthoDB" id="1109808at2759"/>
<accession>A0A9P0YW73</accession>
<dbReference type="EMBL" id="CAMAPE010000010">
    <property type="protein sequence ID" value="CAH9077831.1"/>
    <property type="molecule type" value="Genomic_DNA"/>
</dbReference>
<feature type="compositionally biased region" description="Polar residues" evidence="5">
    <location>
        <begin position="195"/>
        <end position="216"/>
    </location>
</feature>
<dbReference type="Pfam" id="PF04434">
    <property type="entry name" value="SWIM"/>
    <property type="match status" value="1"/>
</dbReference>
<organism evidence="7 8">
    <name type="scientific">Cuscuta europaea</name>
    <name type="common">European dodder</name>
    <dbReference type="NCBI Taxonomy" id="41803"/>
    <lineage>
        <taxon>Eukaryota</taxon>
        <taxon>Viridiplantae</taxon>
        <taxon>Streptophyta</taxon>
        <taxon>Embryophyta</taxon>
        <taxon>Tracheophyta</taxon>
        <taxon>Spermatophyta</taxon>
        <taxon>Magnoliopsida</taxon>
        <taxon>eudicotyledons</taxon>
        <taxon>Gunneridae</taxon>
        <taxon>Pentapetalae</taxon>
        <taxon>asterids</taxon>
        <taxon>lamiids</taxon>
        <taxon>Solanales</taxon>
        <taxon>Convolvulaceae</taxon>
        <taxon>Cuscuteae</taxon>
        <taxon>Cuscuta</taxon>
        <taxon>Cuscuta subgen. Cuscuta</taxon>
    </lineage>
</organism>
<evidence type="ECO:0000259" key="6">
    <source>
        <dbReference type="PROSITE" id="PS50966"/>
    </source>
</evidence>
<keyword evidence="2 4" id="KW-0863">Zinc-finger</keyword>